<accession>A0A813UUC6</accession>
<evidence type="ECO:0000313" key="1">
    <source>
        <dbReference type="EMBL" id="CAF0832598.1"/>
    </source>
</evidence>
<reference evidence="1" key="1">
    <citation type="submission" date="2021-02" db="EMBL/GenBank/DDBJ databases">
        <authorList>
            <person name="Nowell W R."/>
        </authorList>
    </citation>
    <scope>NUCLEOTIDE SEQUENCE</scope>
</reference>
<dbReference type="EMBL" id="CAJNOJ010000018">
    <property type="protein sequence ID" value="CAF0832598.1"/>
    <property type="molecule type" value="Genomic_DNA"/>
</dbReference>
<proteinExistence type="predicted"/>
<sequence length="120" mass="13636">MSDGYIDTDNQQRPRSLLRQVRETFTGINRQRQTVKARTNSPVYTLVNKNLTSLDDIDISNMQTKSPTKKSTPISFTHHLSLLNQVKSRFNKSRRLQTSLDSDEYAHSSLPSVILSPVSS</sequence>
<gene>
    <name evidence="1" type="ORF">EDS130_LOCUS6417</name>
</gene>
<name>A0A813UUC6_ADIRI</name>
<dbReference type="AlphaFoldDB" id="A0A813UUC6"/>
<protein>
    <submittedName>
        <fullName evidence="1">Uncharacterized protein</fullName>
    </submittedName>
</protein>
<comment type="caution">
    <text evidence="1">The sequence shown here is derived from an EMBL/GenBank/DDBJ whole genome shotgun (WGS) entry which is preliminary data.</text>
</comment>
<dbReference type="Proteomes" id="UP000663852">
    <property type="component" value="Unassembled WGS sequence"/>
</dbReference>
<evidence type="ECO:0000313" key="2">
    <source>
        <dbReference type="Proteomes" id="UP000663852"/>
    </source>
</evidence>
<dbReference type="OrthoDB" id="10609890at2759"/>
<organism evidence="1 2">
    <name type="scientific">Adineta ricciae</name>
    <name type="common">Rotifer</name>
    <dbReference type="NCBI Taxonomy" id="249248"/>
    <lineage>
        <taxon>Eukaryota</taxon>
        <taxon>Metazoa</taxon>
        <taxon>Spiralia</taxon>
        <taxon>Gnathifera</taxon>
        <taxon>Rotifera</taxon>
        <taxon>Eurotatoria</taxon>
        <taxon>Bdelloidea</taxon>
        <taxon>Adinetida</taxon>
        <taxon>Adinetidae</taxon>
        <taxon>Adineta</taxon>
    </lineage>
</organism>